<dbReference type="PANTHER" id="PTHR33360">
    <property type="entry name" value="TRANSPOSASE FOR INSERTION SEQUENCE ELEMENT IS200"/>
    <property type="match status" value="1"/>
</dbReference>
<sequence length="149" mass="17682">MGVKIKRQAHSVYQTQYHIVWIPKYRYKVLVDGVDRYLEKVMDTYLAERYPDVHIQERNIQLDYIHILIEIPPEYSVAKVIQDIKSNTSLKLRKKFEYLGRGNKPVWSIGYFVSTVGMNEGVIRKYIRNQEKEDKGHEVYLEDETTDVA</sequence>
<gene>
    <name evidence="2" type="ORF">CO058_03555</name>
</gene>
<accession>A0A2M8EKX1</accession>
<dbReference type="AlphaFoldDB" id="A0A2M8EKX1"/>
<dbReference type="GO" id="GO:0004803">
    <property type="term" value="F:transposase activity"/>
    <property type="evidence" value="ECO:0007669"/>
    <property type="project" value="InterPro"/>
</dbReference>
<dbReference type="InterPro" id="IPR036515">
    <property type="entry name" value="Transposase_17_sf"/>
</dbReference>
<dbReference type="Gene3D" id="3.30.70.1290">
    <property type="entry name" value="Transposase IS200-like"/>
    <property type="match status" value="1"/>
</dbReference>
<reference evidence="3" key="1">
    <citation type="submission" date="2017-09" db="EMBL/GenBank/DDBJ databases">
        <title>Depth-based differentiation of microbial function through sediment-hosted aquifers and enrichment of novel symbionts in the deep terrestrial subsurface.</title>
        <authorList>
            <person name="Probst A.J."/>
            <person name="Ladd B."/>
            <person name="Jarett J.K."/>
            <person name="Geller-Mcgrath D.E."/>
            <person name="Sieber C.M.K."/>
            <person name="Emerson J.B."/>
            <person name="Anantharaman K."/>
            <person name="Thomas B.C."/>
            <person name="Malmstrom R."/>
            <person name="Stieglmeier M."/>
            <person name="Klingl A."/>
            <person name="Woyke T."/>
            <person name="Ryan C.M."/>
            <person name="Banfield J.F."/>
        </authorList>
    </citation>
    <scope>NUCLEOTIDE SEQUENCE [LARGE SCALE GENOMIC DNA]</scope>
</reference>
<dbReference type="PANTHER" id="PTHR33360:SF2">
    <property type="entry name" value="TRANSPOSASE FOR INSERTION SEQUENCE ELEMENT IS200"/>
    <property type="match status" value="1"/>
</dbReference>
<dbReference type="InterPro" id="IPR002686">
    <property type="entry name" value="Transposase_17"/>
</dbReference>
<dbReference type="Pfam" id="PF01797">
    <property type="entry name" value="Y1_Tnp"/>
    <property type="match status" value="1"/>
</dbReference>
<dbReference type="EMBL" id="PFSJ01000026">
    <property type="protein sequence ID" value="PJC23379.1"/>
    <property type="molecule type" value="Genomic_DNA"/>
</dbReference>
<dbReference type="SMART" id="SM01321">
    <property type="entry name" value="Y1_Tnp"/>
    <property type="match status" value="1"/>
</dbReference>
<evidence type="ECO:0000313" key="3">
    <source>
        <dbReference type="Proteomes" id="UP000229756"/>
    </source>
</evidence>
<name>A0A2M8EKX1_UNCKA</name>
<comment type="caution">
    <text evidence="2">The sequence shown here is derived from an EMBL/GenBank/DDBJ whole genome shotgun (WGS) entry which is preliminary data.</text>
</comment>
<feature type="domain" description="Transposase IS200-like" evidence="1">
    <location>
        <begin position="12"/>
        <end position="130"/>
    </location>
</feature>
<dbReference type="SUPFAM" id="SSF143422">
    <property type="entry name" value="Transposase IS200-like"/>
    <property type="match status" value="1"/>
</dbReference>
<protein>
    <submittedName>
        <fullName evidence="2">IS200/IS605 family transposase</fullName>
    </submittedName>
</protein>
<evidence type="ECO:0000259" key="1">
    <source>
        <dbReference type="SMART" id="SM01321"/>
    </source>
</evidence>
<organism evidence="2 3">
    <name type="scientific">candidate division WWE3 bacterium CG_4_9_14_0_2_um_filter_35_11</name>
    <dbReference type="NCBI Taxonomy" id="1975077"/>
    <lineage>
        <taxon>Bacteria</taxon>
        <taxon>Katanobacteria</taxon>
    </lineage>
</organism>
<dbReference type="GO" id="GO:0006313">
    <property type="term" value="P:DNA transposition"/>
    <property type="evidence" value="ECO:0007669"/>
    <property type="project" value="InterPro"/>
</dbReference>
<evidence type="ECO:0000313" key="2">
    <source>
        <dbReference type="EMBL" id="PJC23379.1"/>
    </source>
</evidence>
<dbReference type="NCBIfam" id="NF033573">
    <property type="entry name" value="transpos_IS200"/>
    <property type="match status" value="1"/>
</dbReference>
<dbReference type="GO" id="GO:0003677">
    <property type="term" value="F:DNA binding"/>
    <property type="evidence" value="ECO:0007669"/>
    <property type="project" value="InterPro"/>
</dbReference>
<dbReference type="Proteomes" id="UP000229756">
    <property type="component" value="Unassembled WGS sequence"/>
</dbReference>
<proteinExistence type="predicted"/>